<organism evidence="1 2">
    <name type="scientific">Rhizoctonia solani AG-3 Rhs1AP</name>
    <dbReference type="NCBI Taxonomy" id="1086054"/>
    <lineage>
        <taxon>Eukaryota</taxon>
        <taxon>Fungi</taxon>
        <taxon>Dikarya</taxon>
        <taxon>Basidiomycota</taxon>
        <taxon>Agaricomycotina</taxon>
        <taxon>Agaricomycetes</taxon>
        <taxon>Cantharellales</taxon>
        <taxon>Ceratobasidiaceae</taxon>
        <taxon>Rhizoctonia</taxon>
    </lineage>
</organism>
<feature type="non-terminal residue" evidence="1">
    <location>
        <position position="262"/>
    </location>
</feature>
<dbReference type="EMBL" id="JATN01000319">
    <property type="protein sequence ID" value="EUC61199.1"/>
    <property type="molecule type" value="Genomic_DNA"/>
</dbReference>
<name>X8JC11_9AGAM</name>
<comment type="caution">
    <text evidence="1">The sequence shown here is derived from an EMBL/GenBank/DDBJ whole genome shotgun (WGS) entry which is preliminary data.</text>
</comment>
<evidence type="ECO:0000313" key="2">
    <source>
        <dbReference type="Proteomes" id="UP000030108"/>
    </source>
</evidence>
<dbReference type="AlphaFoldDB" id="X8JC11"/>
<gene>
    <name evidence="1" type="ORF">RSOL_387500</name>
</gene>
<protein>
    <submittedName>
        <fullName evidence="1">Uncharacterized protein</fullName>
    </submittedName>
</protein>
<sequence length="262" mass="29532">MIRPHSTIASPFSYEYGYLCFKLLVTALNICLLERWKELEKALTGIDNYSQKSAQATISTEIASAVLASKRRQSSLISQADVSTLFDLLWADRKLFLQALVNDPSTTCGLSGLFFCIVRYVSRAREFQQSTGELLKFRLHELALRYNLVSQESQREAMALIIGSNQCSRKWNDTPKHVDSEDSRTIMTAYIKQISDDRHPLAIARDPSIAPIFIPLATDAQTQDLLPKVMQCTIKYAWFAILDEEEADKLEALVDVVCGSLL</sequence>
<evidence type="ECO:0000313" key="1">
    <source>
        <dbReference type="EMBL" id="EUC61199.1"/>
    </source>
</evidence>
<accession>X8JC11</accession>
<reference evidence="2" key="1">
    <citation type="journal article" date="2014" name="Genome Announc.">
        <title>Draft genome sequence of the plant-pathogenic soil fungus Rhizoctonia solani anastomosis group 3 strain Rhs1AP.</title>
        <authorList>
            <person name="Cubeta M.A."/>
            <person name="Thomas E."/>
            <person name="Dean R.A."/>
            <person name="Jabaji S."/>
            <person name="Neate S.M."/>
            <person name="Tavantzis S."/>
            <person name="Toda T."/>
            <person name="Vilgalys R."/>
            <person name="Bharathan N."/>
            <person name="Fedorova-Abrams N."/>
            <person name="Pakala S.B."/>
            <person name="Pakala S.M."/>
            <person name="Zafar N."/>
            <person name="Joardar V."/>
            <person name="Losada L."/>
            <person name="Nierman W.C."/>
        </authorList>
    </citation>
    <scope>NUCLEOTIDE SEQUENCE [LARGE SCALE GENOMIC DNA]</scope>
    <source>
        <strain evidence="2">AG-3</strain>
    </source>
</reference>
<dbReference type="OrthoDB" id="3224988at2759"/>
<proteinExistence type="predicted"/>
<dbReference type="Proteomes" id="UP000030108">
    <property type="component" value="Unassembled WGS sequence"/>
</dbReference>